<dbReference type="AlphaFoldDB" id="C0QL51"/>
<dbReference type="SUPFAM" id="SSF52402">
    <property type="entry name" value="Adenine nucleotide alpha hydrolases-like"/>
    <property type="match status" value="2"/>
</dbReference>
<evidence type="ECO:0000313" key="1">
    <source>
        <dbReference type="EMBL" id="ACN14137.1"/>
    </source>
</evidence>
<proteinExistence type="predicted"/>
<dbReference type="EMBL" id="CP001087">
    <property type="protein sequence ID" value="ACN14137.1"/>
    <property type="molecule type" value="Genomic_DNA"/>
</dbReference>
<dbReference type="HOGENOM" id="CLU_075315_1_0_7"/>
<organism evidence="1 2">
    <name type="scientific">Desulforapulum autotrophicum (strain ATCC 43914 / DSM 3382 / VKM B-1955 / HRM2)</name>
    <name type="common">Desulfobacterium autotrophicum</name>
    <dbReference type="NCBI Taxonomy" id="177437"/>
    <lineage>
        <taxon>Bacteria</taxon>
        <taxon>Pseudomonadati</taxon>
        <taxon>Thermodesulfobacteriota</taxon>
        <taxon>Desulfobacteria</taxon>
        <taxon>Desulfobacterales</taxon>
        <taxon>Desulfobacteraceae</taxon>
        <taxon>Desulforapulum</taxon>
    </lineage>
</organism>
<keyword evidence="2" id="KW-1185">Reference proteome</keyword>
<name>C0QL51_DESAH</name>
<dbReference type="KEGG" id="dat:HRM2_10250"/>
<reference evidence="1 2" key="1">
    <citation type="journal article" date="2009" name="Environ. Microbiol.">
        <title>Genome sequence of Desulfobacterium autotrophicum HRM2, a marine sulfate reducer oxidizing organic carbon completely to carbon dioxide.</title>
        <authorList>
            <person name="Strittmatter A.W."/>
            <person name="Liesegang H."/>
            <person name="Rabus R."/>
            <person name="Decker I."/>
            <person name="Amann J."/>
            <person name="Andres S."/>
            <person name="Henne A."/>
            <person name="Fricke W.F."/>
            <person name="Martinez-Arias R."/>
            <person name="Bartels D."/>
            <person name="Goesmann A."/>
            <person name="Krause L."/>
            <person name="Puehler A."/>
            <person name="Klenk H.P."/>
            <person name="Richter M."/>
            <person name="Schuler M."/>
            <person name="Gloeckner F.O."/>
            <person name="Meyerdierks A."/>
            <person name="Gottschalk G."/>
            <person name="Amann R."/>
        </authorList>
    </citation>
    <scope>NUCLEOTIDE SEQUENCE [LARGE SCALE GENOMIC DNA]</scope>
    <source>
        <strain evidence="2">ATCC 43914 / DSM 3382 / HRM2</strain>
    </source>
</reference>
<evidence type="ECO:0000313" key="2">
    <source>
        <dbReference type="Proteomes" id="UP000000442"/>
    </source>
</evidence>
<gene>
    <name evidence="1" type="ordered locus">HRM2_10250</name>
</gene>
<dbReference type="Gene3D" id="3.40.50.12370">
    <property type="match status" value="1"/>
</dbReference>
<dbReference type="eggNOG" id="COG0589">
    <property type="taxonomic scope" value="Bacteria"/>
</dbReference>
<dbReference type="CDD" id="cd00293">
    <property type="entry name" value="USP-like"/>
    <property type="match status" value="1"/>
</dbReference>
<accession>C0QL51</accession>
<dbReference type="RefSeq" id="WP_015902926.1">
    <property type="nucleotide sequence ID" value="NC_012108.1"/>
</dbReference>
<dbReference type="Proteomes" id="UP000000442">
    <property type="component" value="Chromosome"/>
</dbReference>
<protein>
    <submittedName>
        <fullName evidence="1">Universal stress protein UspA</fullName>
    </submittedName>
</protein>
<dbReference type="STRING" id="177437.HRM2_10250"/>
<dbReference type="OrthoDB" id="5430193at2"/>
<sequence length="286" mass="32213">MNRHFLIAVSEEKSCLFGVRFVANFFSEMQHINATFFYSAPKPPAVWDNERSLEADLLQKEQGQKIMAKGKKGLENAIKECVSLGCLKDNLQIKLQSRVFSTAADIIREGERGKYDAVVLGRRGLSMLEEAFDDSVSRAVFDQKLSFPVWLCRASHPQRKNVLLYLDGSESCLRMADHVGFILSHENRHRLDILTCEKSSDITRAVEKCKSMLLDYGFPADLVRHKSVITDNVAGAILDGVNDEQYAAVALGRSGTKRNLLQRLFKGPVCSILFKELNETALWICH</sequence>